<feature type="non-terminal residue" evidence="2">
    <location>
        <position position="1"/>
    </location>
</feature>
<comment type="caution">
    <text evidence="2">The sequence shown here is derived from an EMBL/GenBank/DDBJ whole genome shotgun (WGS) entry which is preliminary data.</text>
</comment>
<evidence type="ECO:0000313" key="2">
    <source>
        <dbReference type="EMBL" id="RDY01589.1"/>
    </source>
</evidence>
<accession>A0A371HFN3</accession>
<feature type="non-terminal residue" evidence="2">
    <location>
        <position position="136"/>
    </location>
</feature>
<feature type="transmembrane region" description="Helical" evidence="1">
    <location>
        <begin position="104"/>
        <end position="127"/>
    </location>
</feature>
<feature type="transmembrane region" description="Helical" evidence="1">
    <location>
        <begin position="68"/>
        <end position="84"/>
    </location>
</feature>
<keyword evidence="3" id="KW-1185">Reference proteome</keyword>
<keyword evidence="1" id="KW-0472">Membrane</keyword>
<keyword evidence="1" id="KW-0812">Transmembrane</keyword>
<evidence type="ECO:0000313" key="3">
    <source>
        <dbReference type="Proteomes" id="UP000257109"/>
    </source>
</evidence>
<dbReference type="EMBL" id="QJKJ01002732">
    <property type="protein sequence ID" value="RDY01589.1"/>
    <property type="molecule type" value="Genomic_DNA"/>
</dbReference>
<keyword evidence="1" id="KW-1133">Transmembrane helix</keyword>
<reference evidence="2" key="1">
    <citation type="submission" date="2018-05" db="EMBL/GenBank/DDBJ databases">
        <title>Draft genome of Mucuna pruriens seed.</title>
        <authorList>
            <person name="Nnadi N.E."/>
            <person name="Vos R."/>
            <person name="Hasami M.H."/>
            <person name="Devisetty U.K."/>
            <person name="Aguiy J.C."/>
        </authorList>
    </citation>
    <scope>NUCLEOTIDE SEQUENCE [LARGE SCALE GENOMIC DNA]</scope>
    <source>
        <strain evidence="2">JCA_2017</strain>
    </source>
</reference>
<gene>
    <name evidence="2" type="ORF">CR513_15063</name>
</gene>
<organism evidence="2 3">
    <name type="scientific">Mucuna pruriens</name>
    <name type="common">Velvet bean</name>
    <name type="synonym">Dolichos pruriens</name>
    <dbReference type="NCBI Taxonomy" id="157652"/>
    <lineage>
        <taxon>Eukaryota</taxon>
        <taxon>Viridiplantae</taxon>
        <taxon>Streptophyta</taxon>
        <taxon>Embryophyta</taxon>
        <taxon>Tracheophyta</taxon>
        <taxon>Spermatophyta</taxon>
        <taxon>Magnoliopsida</taxon>
        <taxon>eudicotyledons</taxon>
        <taxon>Gunneridae</taxon>
        <taxon>Pentapetalae</taxon>
        <taxon>rosids</taxon>
        <taxon>fabids</taxon>
        <taxon>Fabales</taxon>
        <taxon>Fabaceae</taxon>
        <taxon>Papilionoideae</taxon>
        <taxon>50 kb inversion clade</taxon>
        <taxon>NPAAA clade</taxon>
        <taxon>indigoferoid/millettioid clade</taxon>
        <taxon>Phaseoleae</taxon>
        <taxon>Mucuna</taxon>
    </lineage>
</organism>
<dbReference type="AlphaFoldDB" id="A0A371HFN3"/>
<proteinExistence type="predicted"/>
<name>A0A371HFN3_MUCPR</name>
<feature type="transmembrane region" description="Helical" evidence="1">
    <location>
        <begin position="6"/>
        <end position="23"/>
    </location>
</feature>
<dbReference type="Proteomes" id="UP000257109">
    <property type="component" value="Unassembled WGS sequence"/>
</dbReference>
<sequence>LIISLYELKYVTVFALYVIVITYEAQIPKKYKSIGVQHCKLLKSCSKKEPQSVLAPLGLAKDTLYTKSVFRLILSSILTIHIATHSVPCVQSCEQSSTSSHLQLLIVILLSSSFPFSVATIIGSCLIDTSAATQSY</sequence>
<protein>
    <submittedName>
        <fullName evidence="2">Uncharacterized protein</fullName>
    </submittedName>
</protein>
<evidence type="ECO:0000256" key="1">
    <source>
        <dbReference type="SAM" id="Phobius"/>
    </source>
</evidence>